<dbReference type="Pfam" id="PF06097">
    <property type="entry name" value="DUF945"/>
    <property type="match status" value="1"/>
</dbReference>
<dbReference type="EMBL" id="JASSVS010000003">
    <property type="protein sequence ID" value="MDL0431055.1"/>
    <property type="molecule type" value="Genomic_DNA"/>
</dbReference>
<evidence type="ECO:0000313" key="1">
    <source>
        <dbReference type="EMBL" id="MDL0431055.1"/>
    </source>
</evidence>
<name>A0ABT7IBJ2_9GAMM</name>
<comment type="caution">
    <text evidence="1">The sequence shown here is derived from an EMBL/GenBank/DDBJ whole genome shotgun (WGS) entry which is preliminary data.</text>
</comment>
<reference evidence="1 2" key="1">
    <citation type="submission" date="2023-06" db="EMBL/GenBank/DDBJ databases">
        <title>Marinobacter azerbaijanicus a moderately halophilic, isolated from Urmia Lake in Azerbaijan region of Iran.</title>
        <authorList>
            <person name="Sanchez-Porro C."/>
            <person name="Aghdam E.M."/>
            <person name="Saheb S.M."/>
            <person name="Tarhriz V."/>
            <person name="Kazemi E."/>
            <person name="Ammozegar M.A."/>
            <person name="Ventosa A."/>
            <person name="Hejazi M.S."/>
        </authorList>
    </citation>
    <scope>NUCLEOTIDE SEQUENCE [LARGE SCALE GENOMIC DNA]</scope>
    <source>
        <strain evidence="1 2">TBZ242</strain>
    </source>
</reference>
<dbReference type="Proteomes" id="UP001227964">
    <property type="component" value="Unassembled WGS sequence"/>
</dbReference>
<dbReference type="RefSeq" id="WP_285390119.1">
    <property type="nucleotide sequence ID" value="NZ_JASSVS010000003.1"/>
</dbReference>
<evidence type="ECO:0000313" key="2">
    <source>
        <dbReference type="Proteomes" id="UP001227964"/>
    </source>
</evidence>
<dbReference type="InterPro" id="IPR010352">
    <property type="entry name" value="DUF945"/>
</dbReference>
<proteinExistence type="predicted"/>
<organism evidence="1 2">
    <name type="scientific">Marinobacter azerbaijanicus</name>
    <dbReference type="NCBI Taxonomy" id="3050455"/>
    <lineage>
        <taxon>Bacteria</taxon>
        <taxon>Pseudomonadati</taxon>
        <taxon>Pseudomonadota</taxon>
        <taxon>Gammaproteobacteria</taxon>
        <taxon>Pseudomonadales</taxon>
        <taxon>Marinobacteraceae</taxon>
        <taxon>Marinobacter</taxon>
    </lineage>
</organism>
<protein>
    <submittedName>
        <fullName evidence="1">DUF945 family protein</fullName>
    </submittedName>
</protein>
<gene>
    <name evidence="1" type="ORF">QPM17_07955</name>
</gene>
<sequence>MQLKKQWMVAGAAVLAVGVFAPWAVGYVTEQQWQSVTTEVNQSQPLFQLETRDYNRGYMGAEFSGTIIVQDPETGEEHEFDYQARVSHGVTGSLMDFSPPGELGSQLDRIFPDEKPKLTLETRLWGTAIFEFTVPAVSLIDEETGESFDMSESYARADISGNGSQADILMLWPGAVIRAPDLRISIEDFRLEQTLEHLTGEVWLGNGDMSLSRLEVASRHEPALRFDQFAIKSETTTGDDGKSIDSEAVVTLEKMTADDESFGPHRMAFVFNGLDVESWNDLTSALTDMQVAALNSKAGDSRAVMQQQMESMSRINEAMLGLAAEGFSFGFPELSFATPYGPVNGEIMVQHPSLSDEERDQMMMVMQRLSGNLEVSMPLALVEQHPELGMQVAPLIKQGMVEQEGDRLRVQGTLEDLALDVNGNLIPLPPLF</sequence>
<accession>A0ABT7IBJ2</accession>
<keyword evidence="2" id="KW-1185">Reference proteome</keyword>